<name>A0A8X7THK3_BRACI</name>
<dbReference type="PANTHER" id="PTHR34410">
    <property type="entry name" value="INTRON-ENCODED HOMING ENDONUCLEASE, PUTATIVE-RELATED"/>
    <property type="match status" value="1"/>
</dbReference>
<dbReference type="OrthoDB" id="1844048at2759"/>
<gene>
    <name evidence="1" type="ORF">Bca52824_096178</name>
</gene>
<reference evidence="1 2" key="1">
    <citation type="submission" date="2020-02" db="EMBL/GenBank/DDBJ databases">
        <authorList>
            <person name="Ma Q."/>
            <person name="Huang Y."/>
            <person name="Song X."/>
            <person name="Pei D."/>
        </authorList>
    </citation>
    <scope>NUCLEOTIDE SEQUENCE [LARGE SCALE GENOMIC DNA]</scope>
    <source>
        <strain evidence="1">Sxm20200214</strain>
        <tissue evidence="1">Leaf</tissue>
    </source>
</reference>
<proteinExistence type="predicted"/>
<comment type="caution">
    <text evidence="1">The sequence shown here is derived from an EMBL/GenBank/DDBJ whole genome shotgun (WGS) entry which is preliminary data.</text>
</comment>
<dbReference type="PANTHER" id="PTHR34410:SF2">
    <property type="entry name" value="RRNA INTRON-ENCODED HOMING ENDONUCLEASE"/>
    <property type="match status" value="1"/>
</dbReference>
<protein>
    <submittedName>
        <fullName evidence="1">Uncharacterized protein</fullName>
    </submittedName>
</protein>
<evidence type="ECO:0000313" key="1">
    <source>
        <dbReference type="EMBL" id="KAG2241979.1"/>
    </source>
</evidence>
<keyword evidence="2" id="KW-1185">Reference proteome</keyword>
<dbReference type="Proteomes" id="UP000886595">
    <property type="component" value="Unassembled WGS sequence"/>
</dbReference>
<organism evidence="1 2">
    <name type="scientific">Brassica carinata</name>
    <name type="common">Ethiopian mustard</name>
    <name type="synonym">Abyssinian cabbage</name>
    <dbReference type="NCBI Taxonomy" id="52824"/>
    <lineage>
        <taxon>Eukaryota</taxon>
        <taxon>Viridiplantae</taxon>
        <taxon>Streptophyta</taxon>
        <taxon>Embryophyta</taxon>
        <taxon>Tracheophyta</taxon>
        <taxon>Spermatophyta</taxon>
        <taxon>Magnoliopsida</taxon>
        <taxon>eudicotyledons</taxon>
        <taxon>Gunneridae</taxon>
        <taxon>Pentapetalae</taxon>
        <taxon>rosids</taxon>
        <taxon>malvids</taxon>
        <taxon>Brassicales</taxon>
        <taxon>Brassicaceae</taxon>
        <taxon>Brassiceae</taxon>
        <taxon>Brassica</taxon>
    </lineage>
</organism>
<accession>A0A8X7THK3</accession>
<dbReference type="AlphaFoldDB" id="A0A8X7THK3"/>
<sequence>MKGEQLRALPRMFSLIKSESWGLEGDRIVLVSTISDADQGSADVAFRTRWHLMKSKFLGSGVWCARLKLKGIVEGHHRWSLRQFDSTGKLTRSDIVRIDRRELFLDSMGGAWRS</sequence>
<evidence type="ECO:0000313" key="2">
    <source>
        <dbReference type="Proteomes" id="UP000886595"/>
    </source>
</evidence>
<dbReference type="EMBL" id="JAAMPC010000719">
    <property type="protein sequence ID" value="KAG2241979.1"/>
    <property type="molecule type" value="Genomic_DNA"/>
</dbReference>